<dbReference type="eggNOG" id="COG1109">
    <property type="taxonomic scope" value="Bacteria"/>
</dbReference>
<keyword evidence="9" id="KW-0808">Transferase</keyword>
<dbReference type="SUPFAM" id="SSF53448">
    <property type="entry name" value="Nucleotide-diphospho-sugar transferases"/>
    <property type="match status" value="1"/>
</dbReference>
<sequence>MKAIIMAGGEGSRLRPLTCNRPKPMVPVLNRPVMSYCIDLLKKHGITEIGVTLQYLPEAIKEHFGDGSEYGVRLHYFVENTPLGTAGSVKNAGEFLDRTFLVISGDALTDLDLSKAIEIHRSQGAAGTLVLTRVECPLEYGVVITGGGGRIIRFLEKPGWGEVFSDTVNTGIYVLEPDVLNYFTAGQEFDFSKDLFPLLMRENRPLFGVVLSGYWCDIGNLQQYLQAQYDGLAGKVRLEIPGREIEPGVWVGEQVALDSGVTVKGPVLIGNHSHIGSGATLEPFTVVGDGCFIQPGASVKRSILWERVFVGRNAALRGAVLCSRVQVQADAGVYEGAVVGDGSVIKEGGTIKPEVKVWPHKLVESGATVSESLIWGTRLSKSVFGAQGISGLVNVEITPEFAGRVAAAYGSTLNGGRVAVSCDAFPPSAMLKQAVVAGLQSTGARVSILGRGILPMHRFGVRALECAGGMHVQLSTRKPDVVTLVFTNSNGANISRAQERKIENLLAREDFVRTKPGRICDPEYAPAMPEAYLQSLLREADRQALRNAGFSLLLAYDEASLSAYVPPLARELGLTVENVNGIQDTARARSWSEYQEILPLLAAAVTKQKAGGGAVLDANGEYLILIDDRGRVIQDDLLTALIALYVFKTRGGPVIVPVTAPRVIDALADRYRSRVVRTKTAPQEYVQEVLRRDITQFFLHFDALSALVRILNLVAERGTTLSRLVDEIPDFYLTKREIPVSWQAKGRVIRKLIEEEDKGELELLDGVKVFHREGWALVLPDPEKPVCRVYSEAASMEVAEELTNMYVDKINQILAAPE</sequence>
<accession>B1I3K9</accession>
<dbReference type="Pfam" id="PF25084">
    <property type="entry name" value="LbH_EIF2B"/>
    <property type="match status" value="1"/>
</dbReference>
<dbReference type="Pfam" id="PF00483">
    <property type="entry name" value="NTP_transferase"/>
    <property type="match status" value="1"/>
</dbReference>
<evidence type="ECO:0000256" key="5">
    <source>
        <dbReference type="ARBA" id="ARBA00022917"/>
    </source>
</evidence>
<dbReference type="RefSeq" id="WP_012302138.1">
    <property type="nucleotide sequence ID" value="NC_010424.1"/>
</dbReference>
<keyword evidence="3" id="KW-0963">Cytoplasm</keyword>
<name>B1I3K9_DESAP</name>
<evidence type="ECO:0000259" key="7">
    <source>
        <dbReference type="Pfam" id="PF02878"/>
    </source>
</evidence>
<dbReference type="Gene3D" id="2.160.10.10">
    <property type="entry name" value="Hexapeptide repeat proteins"/>
    <property type="match status" value="2"/>
</dbReference>
<evidence type="ECO:0000256" key="3">
    <source>
        <dbReference type="ARBA" id="ARBA00022490"/>
    </source>
</evidence>
<dbReference type="InterPro" id="IPR036900">
    <property type="entry name" value="A-D-PHexomutase_C_sf"/>
</dbReference>
<dbReference type="InterPro" id="IPR011004">
    <property type="entry name" value="Trimer_LpxA-like_sf"/>
</dbReference>
<evidence type="ECO:0000256" key="2">
    <source>
        <dbReference type="ARBA" id="ARBA00010231"/>
    </source>
</evidence>
<comment type="subcellular location">
    <subcellularLocation>
        <location evidence="1">Cytoplasm</location>
        <location evidence="1">Cytosol</location>
    </subcellularLocation>
</comment>
<dbReference type="PANTHER" id="PTHR22572">
    <property type="entry name" value="SUGAR-1-PHOSPHATE GUANYL TRANSFERASE"/>
    <property type="match status" value="1"/>
</dbReference>
<dbReference type="AlphaFoldDB" id="B1I3K9"/>
<dbReference type="InterPro" id="IPR005844">
    <property type="entry name" value="A-D-PHexomutase_a/b/a-I"/>
</dbReference>
<dbReference type="Gene3D" id="3.30.310.50">
    <property type="entry name" value="Alpha-D-phosphohexomutase, C-terminal domain"/>
    <property type="match status" value="1"/>
</dbReference>
<comment type="similarity">
    <text evidence="2">Belongs to the phosphohexose mutase family.</text>
</comment>
<evidence type="ECO:0000313" key="10">
    <source>
        <dbReference type="Proteomes" id="UP000008544"/>
    </source>
</evidence>
<dbReference type="GO" id="GO:0016740">
    <property type="term" value="F:transferase activity"/>
    <property type="evidence" value="ECO:0007669"/>
    <property type="project" value="UniProtKB-KW"/>
</dbReference>
<dbReference type="SUPFAM" id="SSF55957">
    <property type="entry name" value="Phosphoglucomutase, C-terminal domain"/>
    <property type="match status" value="1"/>
</dbReference>
<dbReference type="InterPro" id="IPR005835">
    <property type="entry name" value="NTP_transferase_dom"/>
</dbReference>
<feature type="domain" description="Alpha-D-phosphohexomutase alpha/beta/alpha" evidence="7">
    <location>
        <begin position="382"/>
        <end position="511"/>
    </location>
</feature>
<gene>
    <name evidence="9" type="ordered locus">Daud_1040</name>
</gene>
<feature type="domain" description="EIF2B subunit epsilon/gamma LbH" evidence="8">
    <location>
        <begin position="249"/>
        <end position="349"/>
    </location>
</feature>
<dbReference type="HOGENOM" id="CLU_017652_1_0_9"/>
<evidence type="ECO:0000313" key="9">
    <source>
        <dbReference type="EMBL" id="ACA59552.1"/>
    </source>
</evidence>
<dbReference type="CDD" id="cd04181">
    <property type="entry name" value="NTP_transferase"/>
    <property type="match status" value="1"/>
</dbReference>
<dbReference type="KEGG" id="dau:Daud_1040"/>
<evidence type="ECO:0000256" key="4">
    <source>
        <dbReference type="ARBA" id="ARBA00022540"/>
    </source>
</evidence>
<dbReference type="SUPFAM" id="SSF51161">
    <property type="entry name" value="Trimeric LpxA-like enzymes"/>
    <property type="match status" value="1"/>
</dbReference>
<keyword evidence="10" id="KW-1185">Reference proteome</keyword>
<dbReference type="InterPro" id="IPR050486">
    <property type="entry name" value="Mannose-1P_guanyltransferase"/>
</dbReference>
<dbReference type="STRING" id="477974.Daud_1040"/>
<dbReference type="GO" id="GO:0016868">
    <property type="term" value="F:intramolecular phosphotransferase activity"/>
    <property type="evidence" value="ECO:0007669"/>
    <property type="project" value="InterPro"/>
</dbReference>
<dbReference type="CDD" id="cd05805">
    <property type="entry name" value="MPG1_transferase"/>
    <property type="match status" value="1"/>
</dbReference>
<dbReference type="SUPFAM" id="SSF53738">
    <property type="entry name" value="Phosphoglucomutase, first 3 domains"/>
    <property type="match status" value="2"/>
</dbReference>
<proteinExistence type="inferred from homology"/>
<dbReference type="InterPro" id="IPR056764">
    <property type="entry name" value="LbH_EIF2B3/5"/>
</dbReference>
<protein>
    <submittedName>
        <fullName evidence="9">Nucleotidyl transferase</fullName>
    </submittedName>
</protein>
<dbReference type="eggNOG" id="COG1208">
    <property type="taxonomic scope" value="Bacteria"/>
</dbReference>
<dbReference type="InterPro" id="IPR029044">
    <property type="entry name" value="Nucleotide-diphossugar_trans"/>
</dbReference>
<dbReference type="EMBL" id="CP000860">
    <property type="protein sequence ID" value="ACA59552.1"/>
    <property type="molecule type" value="Genomic_DNA"/>
</dbReference>
<feature type="domain" description="Nucleotidyl transferase" evidence="6">
    <location>
        <begin position="2"/>
        <end position="230"/>
    </location>
</feature>
<keyword evidence="4" id="KW-0396">Initiation factor</keyword>
<dbReference type="InterPro" id="IPR016055">
    <property type="entry name" value="A-D-PHexomutase_a/b/a-I/II/III"/>
</dbReference>
<evidence type="ECO:0000256" key="1">
    <source>
        <dbReference type="ARBA" id="ARBA00004514"/>
    </source>
</evidence>
<dbReference type="OrthoDB" id="9803871at2"/>
<evidence type="ECO:0000259" key="8">
    <source>
        <dbReference type="Pfam" id="PF25084"/>
    </source>
</evidence>
<dbReference type="GO" id="GO:0005975">
    <property type="term" value="P:carbohydrate metabolic process"/>
    <property type="evidence" value="ECO:0007669"/>
    <property type="project" value="InterPro"/>
</dbReference>
<dbReference type="Proteomes" id="UP000008544">
    <property type="component" value="Chromosome"/>
</dbReference>
<dbReference type="Pfam" id="PF02878">
    <property type="entry name" value="PGM_PMM_I"/>
    <property type="match status" value="1"/>
</dbReference>
<organism evidence="9 10">
    <name type="scientific">Desulforudis audaxviator (strain MP104C)</name>
    <dbReference type="NCBI Taxonomy" id="477974"/>
    <lineage>
        <taxon>Bacteria</taxon>
        <taxon>Bacillati</taxon>
        <taxon>Bacillota</taxon>
        <taxon>Clostridia</taxon>
        <taxon>Thermoanaerobacterales</taxon>
        <taxon>Candidatus Desulforudaceae</taxon>
        <taxon>Candidatus Desulforudis</taxon>
    </lineage>
</organism>
<dbReference type="Gene3D" id="3.40.120.10">
    <property type="entry name" value="Alpha-D-Glucose-1,6-Bisphosphate, subunit A, domain 3"/>
    <property type="match status" value="3"/>
</dbReference>
<dbReference type="Gene3D" id="3.90.550.10">
    <property type="entry name" value="Spore Coat Polysaccharide Biosynthesis Protein SpsA, Chain A"/>
    <property type="match status" value="1"/>
</dbReference>
<keyword evidence="5" id="KW-0648">Protein biosynthesis</keyword>
<reference evidence="10" key="1">
    <citation type="submission" date="2007-10" db="EMBL/GenBank/DDBJ databases">
        <title>Complete sequence of chromosome of Desulforudis audaxviator MP104C.</title>
        <authorList>
            <person name="Copeland A."/>
            <person name="Lucas S."/>
            <person name="Lapidus A."/>
            <person name="Barry K."/>
            <person name="Glavina del Rio T."/>
            <person name="Dalin E."/>
            <person name="Tice H."/>
            <person name="Bruce D."/>
            <person name="Pitluck S."/>
            <person name="Lowry S.R."/>
            <person name="Larimer F."/>
            <person name="Land M.L."/>
            <person name="Hauser L."/>
            <person name="Kyrpides N."/>
            <person name="Ivanova N.N."/>
            <person name="Richardson P."/>
        </authorList>
    </citation>
    <scope>NUCLEOTIDE SEQUENCE [LARGE SCALE GENOMIC DNA]</scope>
    <source>
        <strain evidence="10">MP104C</strain>
    </source>
</reference>
<evidence type="ECO:0000259" key="6">
    <source>
        <dbReference type="Pfam" id="PF00483"/>
    </source>
</evidence>
<reference evidence="9 10" key="2">
    <citation type="journal article" date="2008" name="Science">
        <title>Environmental genomics reveals a single-species ecosystem deep within Earth.</title>
        <authorList>
            <person name="Chivian D."/>
            <person name="Brodie E.L."/>
            <person name="Alm E.J."/>
            <person name="Culley D.E."/>
            <person name="Dehal P.S."/>
            <person name="Desantis T.Z."/>
            <person name="Gihring T.M."/>
            <person name="Lapidus A."/>
            <person name="Lin L.H."/>
            <person name="Lowry S.R."/>
            <person name="Moser D.P."/>
            <person name="Richardson P.M."/>
            <person name="Southam G."/>
            <person name="Wanger G."/>
            <person name="Pratt L.M."/>
            <person name="Andersen G.L."/>
            <person name="Hazen T.C."/>
            <person name="Brockman F.J."/>
            <person name="Arkin A.P."/>
            <person name="Onstott T.C."/>
        </authorList>
    </citation>
    <scope>NUCLEOTIDE SEQUENCE [LARGE SCALE GENOMIC DNA]</scope>
    <source>
        <strain evidence="9 10">MP104C</strain>
    </source>
</reference>